<comment type="caution">
    <text evidence="2">The sequence shown here is derived from an EMBL/GenBank/DDBJ whole genome shotgun (WGS) entry which is preliminary data.</text>
</comment>
<gene>
    <name evidence="2" type="ORF">O3V59_19550</name>
</gene>
<evidence type="ECO:0000313" key="2">
    <source>
        <dbReference type="EMBL" id="MDA5110536.1"/>
    </source>
</evidence>
<dbReference type="InterPro" id="IPR016181">
    <property type="entry name" value="Acyl_CoA_acyltransferase"/>
</dbReference>
<dbReference type="RefSeq" id="WP_271140822.1">
    <property type="nucleotide sequence ID" value="NZ_JAPYYP010000034.1"/>
</dbReference>
<dbReference type="Proteomes" id="UP001151071">
    <property type="component" value="Unassembled WGS sequence"/>
</dbReference>
<name>A0A9X3Z512_9BACL</name>
<dbReference type="AlphaFoldDB" id="A0A9X3Z512"/>
<proteinExistence type="predicted"/>
<dbReference type="CDD" id="cd04301">
    <property type="entry name" value="NAT_SF"/>
    <property type="match status" value="1"/>
</dbReference>
<dbReference type="SUPFAM" id="SSF55729">
    <property type="entry name" value="Acyl-CoA N-acyltransferases (Nat)"/>
    <property type="match status" value="1"/>
</dbReference>
<dbReference type="GO" id="GO:0016747">
    <property type="term" value="F:acyltransferase activity, transferring groups other than amino-acyl groups"/>
    <property type="evidence" value="ECO:0007669"/>
    <property type="project" value="InterPro"/>
</dbReference>
<feature type="domain" description="N-acetyltransferase" evidence="1">
    <location>
        <begin position="1"/>
        <end position="138"/>
    </location>
</feature>
<keyword evidence="3" id="KW-1185">Reference proteome</keyword>
<organism evidence="2 3">
    <name type="scientific">Brevibacillus thermoruber</name>
    <dbReference type="NCBI Taxonomy" id="33942"/>
    <lineage>
        <taxon>Bacteria</taxon>
        <taxon>Bacillati</taxon>
        <taxon>Bacillota</taxon>
        <taxon>Bacilli</taxon>
        <taxon>Bacillales</taxon>
        <taxon>Paenibacillaceae</taxon>
        <taxon>Brevibacillus</taxon>
    </lineage>
</organism>
<protein>
    <submittedName>
        <fullName evidence="2">GNAT family N-acetyltransferase</fullName>
    </submittedName>
</protein>
<dbReference type="Gene3D" id="3.40.630.30">
    <property type="match status" value="1"/>
</dbReference>
<sequence>MNRRRHATPTPFAVSTRPCWATWAETGSFGSGSLPERCYAARQDGEVVGFAVMDQSFFRQSFVELIVVHPRHQRKGIGEALLLHLEAVCPTEKLFVSTNLSNKQMQRLCRRLGYMPSGMIDNLDPGDPEVIYCKKPQRS</sequence>
<dbReference type="EMBL" id="JAPYYP010000034">
    <property type="protein sequence ID" value="MDA5110536.1"/>
    <property type="molecule type" value="Genomic_DNA"/>
</dbReference>
<evidence type="ECO:0000259" key="1">
    <source>
        <dbReference type="PROSITE" id="PS51186"/>
    </source>
</evidence>
<dbReference type="Pfam" id="PF00583">
    <property type="entry name" value="Acetyltransf_1"/>
    <property type="match status" value="1"/>
</dbReference>
<reference evidence="2" key="1">
    <citation type="submission" date="2022-12" db="EMBL/GenBank/DDBJ databases">
        <title>Draft genome sequence of the thermophilic strain Brevibacillus thermoruber HT42, isolated from Los Humeros, Puebla, Mexico, with biotechnological potential.</title>
        <authorList>
            <person name="Lara Sanchez J."/>
            <person name="Solis Palacios R."/>
            <person name="Bustos Baena A.S."/>
            <person name="Ruz Baez A.E."/>
            <person name="Espinosa Luna G."/>
            <person name="Oliart Ros R.M."/>
        </authorList>
    </citation>
    <scope>NUCLEOTIDE SEQUENCE</scope>
    <source>
        <strain evidence="2">HT42</strain>
    </source>
</reference>
<accession>A0A9X3Z512</accession>
<evidence type="ECO:0000313" key="3">
    <source>
        <dbReference type="Proteomes" id="UP001151071"/>
    </source>
</evidence>
<dbReference type="InterPro" id="IPR000182">
    <property type="entry name" value="GNAT_dom"/>
</dbReference>
<dbReference type="PROSITE" id="PS51186">
    <property type="entry name" value="GNAT"/>
    <property type="match status" value="1"/>
</dbReference>